<keyword evidence="2 4" id="KW-0808">Transferase</keyword>
<evidence type="ECO:0000313" key="4">
    <source>
        <dbReference type="EMBL" id="TQF02412.1"/>
    </source>
</evidence>
<evidence type="ECO:0000256" key="2">
    <source>
        <dbReference type="ARBA" id="ARBA00022679"/>
    </source>
</evidence>
<accession>A0A540W068</accession>
<dbReference type="GO" id="GO:0000287">
    <property type="term" value="F:magnesium ion binding"/>
    <property type="evidence" value="ECO:0007669"/>
    <property type="project" value="InterPro"/>
</dbReference>
<dbReference type="Pfam" id="PF01648">
    <property type="entry name" value="ACPS"/>
    <property type="match status" value="1"/>
</dbReference>
<comment type="caution">
    <text evidence="4">The sequence shown here is derived from an EMBL/GenBank/DDBJ whole genome shotgun (WGS) entry which is preliminary data.</text>
</comment>
<dbReference type="InterPro" id="IPR037143">
    <property type="entry name" value="4-PPantetheinyl_Trfase_dom_sf"/>
</dbReference>
<dbReference type="PANTHER" id="PTHR12215">
    <property type="entry name" value="PHOSPHOPANTETHEINE TRANSFERASE"/>
    <property type="match status" value="1"/>
</dbReference>
<evidence type="ECO:0000256" key="1">
    <source>
        <dbReference type="ARBA" id="ARBA00010990"/>
    </source>
</evidence>
<feature type="domain" description="4'-phosphopantetheinyl transferase" evidence="3">
    <location>
        <begin position="125"/>
        <end position="187"/>
    </location>
</feature>
<protein>
    <submittedName>
        <fullName evidence="4">4'-phosphopantetheinyl transferase superfamily protein</fullName>
    </submittedName>
</protein>
<dbReference type="InterPro" id="IPR008278">
    <property type="entry name" value="4-PPantetheinyl_Trfase_dom"/>
</dbReference>
<dbReference type="GO" id="GO:0019878">
    <property type="term" value="P:lysine biosynthetic process via aminoadipic acid"/>
    <property type="evidence" value="ECO:0007669"/>
    <property type="project" value="TreeGrafter"/>
</dbReference>
<proteinExistence type="inferred from homology"/>
<name>A0A540W068_9ACTN</name>
<evidence type="ECO:0000313" key="5">
    <source>
        <dbReference type="Proteomes" id="UP000319103"/>
    </source>
</evidence>
<dbReference type="SUPFAM" id="SSF56214">
    <property type="entry name" value="4'-phosphopantetheinyl transferase"/>
    <property type="match status" value="2"/>
</dbReference>
<dbReference type="PANTHER" id="PTHR12215:SF10">
    <property type="entry name" value="L-AMINOADIPATE-SEMIALDEHYDE DEHYDROGENASE-PHOSPHOPANTETHEINYL TRANSFERASE"/>
    <property type="match status" value="1"/>
</dbReference>
<dbReference type="EMBL" id="VIGB01000003">
    <property type="protein sequence ID" value="TQF02412.1"/>
    <property type="molecule type" value="Genomic_DNA"/>
</dbReference>
<dbReference type="OrthoDB" id="190168at2"/>
<organism evidence="4 5">
    <name type="scientific">Kitasatospora acidiphila</name>
    <dbReference type="NCBI Taxonomy" id="2567942"/>
    <lineage>
        <taxon>Bacteria</taxon>
        <taxon>Bacillati</taxon>
        <taxon>Actinomycetota</taxon>
        <taxon>Actinomycetes</taxon>
        <taxon>Kitasatosporales</taxon>
        <taxon>Streptomycetaceae</taxon>
        <taxon>Kitasatospora</taxon>
    </lineage>
</organism>
<evidence type="ECO:0000259" key="3">
    <source>
        <dbReference type="Pfam" id="PF01648"/>
    </source>
</evidence>
<keyword evidence="5" id="KW-1185">Reference proteome</keyword>
<dbReference type="AlphaFoldDB" id="A0A540W068"/>
<dbReference type="RefSeq" id="WP_141633106.1">
    <property type="nucleotide sequence ID" value="NZ_VIGB01000003.1"/>
</dbReference>
<comment type="similarity">
    <text evidence="1">Belongs to the P-Pant transferase superfamily. Gsp/Sfp/HetI/AcpT family.</text>
</comment>
<gene>
    <name evidence="4" type="ORF">E6W39_09195</name>
</gene>
<dbReference type="Gene3D" id="3.90.470.20">
    <property type="entry name" value="4'-phosphopantetheinyl transferase domain"/>
    <property type="match status" value="1"/>
</dbReference>
<dbReference type="GO" id="GO:0005829">
    <property type="term" value="C:cytosol"/>
    <property type="evidence" value="ECO:0007669"/>
    <property type="project" value="TreeGrafter"/>
</dbReference>
<sequence>MDRTRGTAVLDRPPTAGARPLAVVRRTAEVLPLARTVALTAVETARAEQIADPARRDDYVAAHVLVRWCAARWLGVPPDRLVITQSCPDCGADDHGRPALEGYPELGVSLSHTGGAVAAAAGPGPVGIDVEHAAERPLDLRVARRVLSERELAAVLESDDPARDFLRHWVRKEALVKVGATALGRLRQVDLGGLPGPGGTGAVPAGRWEGWHLLDWTSPDGRLLAAAAARTPPAAAPATGLAATTAAGS</sequence>
<dbReference type="Proteomes" id="UP000319103">
    <property type="component" value="Unassembled WGS sequence"/>
</dbReference>
<reference evidence="4 5" key="1">
    <citation type="submission" date="2019-06" db="EMBL/GenBank/DDBJ databases">
        <title>Description of Kitasatospora acidophila sp. nov. isolated from pine grove soil, and reclassification of Streptomyces novaecaesareae to Kitasatospora novaeceasareae comb. nov.</title>
        <authorList>
            <person name="Kim M.J."/>
        </authorList>
    </citation>
    <scope>NUCLEOTIDE SEQUENCE [LARGE SCALE GENOMIC DNA]</scope>
    <source>
        <strain evidence="4 5">MMS16-CNU292</strain>
    </source>
</reference>
<dbReference type="GO" id="GO:0008897">
    <property type="term" value="F:holo-[acyl-carrier-protein] synthase activity"/>
    <property type="evidence" value="ECO:0007669"/>
    <property type="project" value="InterPro"/>
</dbReference>
<dbReference type="InterPro" id="IPR050559">
    <property type="entry name" value="P-Pant_transferase_sf"/>
</dbReference>